<gene>
    <name evidence="3" type="ORF">F5878DRAFT_617873</name>
</gene>
<comment type="caution">
    <text evidence="3">The sequence shown here is derived from an EMBL/GenBank/DDBJ whole genome shotgun (WGS) entry which is preliminary data.</text>
</comment>
<keyword evidence="2" id="KW-0812">Transmembrane</keyword>
<keyword evidence="2" id="KW-1133">Transmembrane helix</keyword>
<feature type="transmembrane region" description="Helical" evidence="2">
    <location>
        <begin position="71"/>
        <end position="100"/>
    </location>
</feature>
<protein>
    <submittedName>
        <fullName evidence="3">Uncharacterized protein</fullName>
    </submittedName>
</protein>
<dbReference type="Proteomes" id="UP001163846">
    <property type="component" value="Unassembled WGS sequence"/>
</dbReference>
<sequence length="277" mass="31080">MPSYQLGSKFLAQSFKPEIRMHKKPSGFLPPSLELVSPHSQPFLPCKRSKKQRRSTETSLHPHHIYYSPNLFVYSLVMTRFTFAVILVFLALSIAPEILAAPISVRRDSRDNGLVSRLLHESGPEKSNATIPEPTPFQRMTDFSETLMTASEMSEGFGDGGYTAEALKNFAEKFDKFRKEQLDLALKANDKEKAQKEILSFCKSDKRDLNQAKLDAKTLFGIIDENEKHVAQACQEQYEWLYNECVRWESGKDGTSGEDGTSGKDGTSGQDGTKKSG</sequence>
<name>A0AA38PA66_9AGAR</name>
<organism evidence="3 4">
    <name type="scientific">Lentinula raphanica</name>
    <dbReference type="NCBI Taxonomy" id="153919"/>
    <lineage>
        <taxon>Eukaryota</taxon>
        <taxon>Fungi</taxon>
        <taxon>Dikarya</taxon>
        <taxon>Basidiomycota</taxon>
        <taxon>Agaricomycotina</taxon>
        <taxon>Agaricomycetes</taxon>
        <taxon>Agaricomycetidae</taxon>
        <taxon>Agaricales</taxon>
        <taxon>Marasmiineae</taxon>
        <taxon>Omphalotaceae</taxon>
        <taxon>Lentinula</taxon>
    </lineage>
</organism>
<evidence type="ECO:0000256" key="1">
    <source>
        <dbReference type="SAM" id="MobiDB-lite"/>
    </source>
</evidence>
<evidence type="ECO:0000256" key="2">
    <source>
        <dbReference type="SAM" id="Phobius"/>
    </source>
</evidence>
<keyword evidence="4" id="KW-1185">Reference proteome</keyword>
<evidence type="ECO:0000313" key="4">
    <source>
        <dbReference type="Proteomes" id="UP001163846"/>
    </source>
</evidence>
<evidence type="ECO:0000313" key="3">
    <source>
        <dbReference type="EMBL" id="KAJ3839006.1"/>
    </source>
</evidence>
<accession>A0AA38PA66</accession>
<dbReference type="EMBL" id="MU806152">
    <property type="protein sequence ID" value="KAJ3839006.1"/>
    <property type="molecule type" value="Genomic_DNA"/>
</dbReference>
<dbReference type="AlphaFoldDB" id="A0AA38PA66"/>
<reference evidence="3" key="1">
    <citation type="submission" date="2022-08" db="EMBL/GenBank/DDBJ databases">
        <authorList>
            <consortium name="DOE Joint Genome Institute"/>
            <person name="Min B."/>
            <person name="Riley R."/>
            <person name="Sierra-Patev S."/>
            <person name="Naranjo-Ortiz M."/>
            <person name="Looney B."/>
            <person name="Konkel Z."/>
            <person name="Slot J.C."/>
            <person name="Sakamoto Y."/>
            <person name="Steenwyk J.L."/>
            <person name="Rokas A."/>
            <person name="Carro J."/>
            <person name="Camarero S."/>
            <person name="Ferreira P."/>
            <person name="Molpeceres G."/>
            <person name="Ruiz-Duenas F.J."/>
            <person name="Serrano A."/>
            <person name="Henrissat B."/>
            <person name="Drula E."/>
            <person name="Hughes K.W."/>
            <person name="Mata J.L."/>
            <person name="Ishikawa N.K."/>
            <person name="Vargas-Isla R."/>
            <person name="Ushijima S."/>
            <person name="Smith C.A."/>
            <person name="Ahrendt S."/>
            <person name="Andreopoulos W."/>
            <person name="He G."/>
            <person name="Labutti K."/>
            <person name="Lipzen A."/>
            <person name="Ng V."/>
            <person name="Sandor L."/>
            <person name="Barry K."/>
            <person name="Martinez A.T."/>
            <person name="Xiao Y."/>
            <person name="Gibbons J.G."/>
            <person name="Terashima K."/>
            <person name="Hibbett D.S."/>
            <person name="Grigoriev I.V."/>
        </authorList>
    </citation>
    <scope>NUCLEOTIDE SEQUENCE</scope>
    <source>
        <strain evidence="3">TFB9207</strain>
    </source>
</reference>
<feature type="region of interest" description="Disordered" evidence="1">
    <location>
        <begin position="251"/>
        <end position="277"/>
    </location>
</feature>
<keyword evidence="2" id="KW-0472">Membrane</keyword>
<proteinExistence type="predicted"/>